<evidence type="ECO:0000313" key="1">
    <source>
        <dbReference type="EMBL" id="JAE31318.1"/>
    </source>
</evidence>
<protein>
    <submittedName>
        <fullName evidence="1">Uncharacterized protein</fullName>
    </submittedName>
</protein>
<dbReference type="AlphaFoldDB" id="A0A0A9HEG7"/>
<dbReference type="EMBL" id="GBRH01166578">
    <property type="protein sequence ID" value="JAE31318.1"/>
    <property type="molecule type" value="Transcribed_RNA"/>
</dbReference>
<reference evidence="1" key="1">
    <citation type="submission" date="2014-09" db="EMBL/GenBank/DDBJ databases">
        <authorList>
            <person name="Magalhaes I.L.F."/>
            <person name="Oliveira U."/>
            <person name="Santos F.R."/>
            <person name="Vidigal T.H.D.A."/>
            <person name="Brescovit A.D."/>
            <person name="Santos A.J."/>
        </authorList>
    </citation>
    <scope>NUCLEOTIDE SEQUENCE</scope>
    <source>
        <tissue evidence="1">Shoot tissue taken approximately 20 cm above the soil surface</tissue>
    </source>
</reference>
<accession>A0A0A9HEG7</accession>
<organism evidence="1">
    <name type="scientific">Arundo donax</name>
    <name type="common">Giant reed</name>
    <name type="synonym">Donax arundinaceus</name>
    <dbReference type="NCBI Taxonomy" id="35708"/>
    <lineage>
        <taxon>Eukaryota</taxon>
        <taxon>Viridiplantae</taxon>
        <taxon>Streptophyta</taxon>
        <taxon>Embryophyta</taxon>
        <taxon>Tracheophyta</taxon>
        <taxon>Spermatophyta</taxon>
        <taxon>Magnoliopsida</taxon>
        <taxon>Liliopsida</taxon>
        <taxon>Poales</taxon>
        <taxon>Poaceae</taxon>
        <taxon>PACMAD clade</taxon>
        <taxon>Arundinoideae</taxon>
        <taxon>Arundineae</taxon>
        <taxon>Arundo</taxon>
    </lineage>
</organism>
<proteinExistence type="predicted"/>
<reference evidence="1" key="2">
    <citation type="journal article" date="2015" name="Data Brief">
        <title>Shoot transcriptome of the giant reed, Arundo donax.</title>
        <authorList>
            <person name="Barrero R.A."/>
            <person name="Guerrero F.D."/>
            <person name="Moolhuijzen P."/>
            <person name="Goolsby J.A."/>
            <person name="Tidwell J."/>
            <person name="Bellgard S.E."/>
            <person name="Bellgard M.I."/>
        </authorList>
    </citation>
    <scope>NUCLEOTIDE SEQUENCE</scope>
    <source>
        <tissue evidence="1">Shoot tissue taken approximately 20 cm above the soil surface</tissue>
    </source>
</reference>
<name>A0A0A9HEG7_ARUDO</name>
<sequence>MLNNFKLEPILRFDYVVTQFSVTNL</sequence>